<name>A0A1L3KKM6_9ORTO</name>
<sequence length="778" mass="89434">MSTAKFKNFVTRAYLPECVSKIESIYPEYFKLTITQRDRVIRKIHLISFLMNTIKLVSKTEIQSLELKRKREAESSSSEKSAKKLRGLADEIVSIGNVDREYGEGPSSMYDHAADEPIYEPHSPIWEEGDFEMAEAFEEEAIIQENEEEQSMRFICPILMGLDDTSIIHILTQYGFDIPAGFPITSVDILDKEKAKMIFILEGEMDQYKEHLISRYNMDEEAMGFVIVDYKVGKLELHSCQGLKEESARSFLGIRSKELNAIYGKSEISNEIEADDLVAPYIYLERGKWTGNIEANSTGSIPPKPSYQEMNLPSELPRIAFEEIISNLEDIFETRKGLPQAHWNGKILPYTAIKGFKTTEDKDAAMLKEISSLMGEYKNCIHFIGKETDKDALAETYDLIKKAIETDGFDNFRFIEAKRNFSSTYNRSNWLKENFTEREAKVLMESVGYGKKGAKIGEDEATKQPEYHKIEKKSYPDWMIDLFSRECQERENTVYNEIWFDEMDPDHIIDEVAVTVCKKIHALFSRTYCAASIARYVNVCSRIGGAYLINISKENRAHNSIAIMPIYHIEKEGEESVRILSGFIMRGPHHVRSGTDKINLIRCERIRDDLPLTMLKKGLVLEDDKGNHWFICKDAMMRIYPTYGAFLHDLLFLPTNFLGEIIFKEQIDKETITERAVSIFEENRDFLIQRFVELMFMGMTGGSQEEGFFSGFRMLYMILLELSRGNFASLINLPGFFGSINECIISNCYVLFSYGNLVHTLKYIKDNCIIGGDGFLFK</sequence>
<evidence type="ECO:0000313" key="1">
    <source>
        <dbReference type="EMBL" id="APG77886.1"/>
    </source>
</evidence>
<protein>
    <submittedName>
        <fullName evidence="1">Polymerase PA</fullName>
    </submittedName>
</protein>
<accession>A0A1L3KKM6</accession>
<dbReference type="EMBL" id="KX883864">
    <property type="protein sequence ID" value="APG77886.1"/>
    <property type="molecule type" value="Viral_cRNA"/>
</dbReference>
<organism evidence="1">
    <name type="scientific">Jiujie Fly Virus</name>
    <dbReference type="NCBI Taxonomy" id="1608055"/>
    <lineage>
        <taxon>Viruses</taxon>
        <taxon>Riboviria</taxon>
        <taxon>Orthornavirae</taxon>
        <taxon>Negarnaviricota</taxon>
        <taxon>Polyploviricotina</taxon>
        <taxon>Insthoviricetes</taxon>
        <taxon>Articulavirales</taxon>
        <taxon>Orthomyxoviridae</taxon>
        <taxon>Quaranjavirus</taxon>
    </lineage>
</organism>
<reference evidence="1" key="1">
    <citation type="journal article" date="2016" name="Nature">
        <title>Redefining the invertebrate RNA virosphere.</title>
        <authorList>
            <person name="Shi M."/>
            <person name="Lin X.D."/>
            <person name="Tian J.H."/>
            <person name="Chen L.J."/>
            <person name="Chen X."/>
            <person name="Li C.X."/>
            <person name="Qin X.C."/>
            <person name="Li J."/>
            <person name="Cao J.P."/>
            <person name="Eden J.S."/>
            <person name="Buchmann J."/>
            <person name="Wang W."/>
            <person name="Xu J."/>
            <person name="Holmes E.C."/>
            <person name="Zhang Y.Z."/>
        </authorList>
    </citation>
    <scope>NUCLEOTIDE SEQUENCE</scope>
    <source>
        <strain evidence="1">JJ3-6</strain>
    </source>
</reference>
<proteinExistence type="predicted"/>